<dbReference type="AlphaFoldDB" id="A0A8B5VUZ4"/>
<protein>
    <submittedName>
        <fullName evidence="9">Rhamnose/proton symporter RhaT</fullName>
    </submittedName>
</protein>
<evidence type="ECO:0000256" key="6">
    <source>
        <dbReference type="ARBA" id="ARBA00022989"/>
    </source>
</evidence>
<evidence type="ECO:0000313" key="10">
    <source>
        <dbReference type="Proteomes" id="UP000316316"/>
    </source>
</evidence>
<feature type="transmembrane region" description="Helical" evidence="8">
    <location>
        <begin position="69"/>
        <end position="87"/>
    </location>
</feature>
<evidence type="ECO:0000256" key="3">
    <source>
        <dbReference type="ARBA" id="ARBA00022519"/>
    </source>
</evidence>
<reference evidence="9 10" key="1">
    <citation type="submission" date="2017-10" db="EMBL/GenBank/DDBJ databases">
        <title>FDA dAtabase for Regulatory Grade micrObial Sequences (FDA-ARGOS): Supporting development and validation of Infectious Disease Dx tests.</title>
        <authorList>
            <person name="Campos J."/>
            <person name="Goldberg B."/>
            <person name="Tallon L.J."/>
            <person name="Sadzewicz L."/>
            <person name="Sengamalay N."/>
            <person name="Ott S."/>
            <person name="Godinez A."/>
            <person name="Nagaraj S."/>
            <person name="Vyas G."/>
            <person name="Aluvathingal J."/>
            <person name="Nadendla S."/>
            <person name="Geyer C."/>
            <person name="Nandy P."/>
            <person name="Hobson J."/>
            <person name="Sichtig H."/>
        </authorList>
    </citation>
    <scope>NUCLEOTIDE SEQUENCE [LARGE SCALE GENOMIC DNA]</scope>
    <source>
        <strain evidence="9 10">FDAARGOS_185</strain>
    </source>
</reference>
<feature type="transmembrane region" description="Helical" evidence="8">
    <location>
        <begin position="93"/>
        <end position="119"/>
    </location>
</feature>
<sequence>MVGAFTVLLLACFFQGSFGICFKKYQPFSWEAFWTLFSIVGVLLIPHIWAFIEVPNYMSYIMNTPIDKIFFGALMGFFWGISSIAYSKAIDMIGVSLVTGINLGLSLLLGSFVPMFILGTFPSTKALIMLVLSMAVLMGGVLVLSKAGFMKNDDNEESVEEAKENSGPKKNSKFMVGFLLALASGAGSAAINIGASAANYPVQLAIDSGVSPVSASLLSWVIVFAGGFLANFVYAIIVLVKNKTYTDYTKPGAGKAYFKVLVTSFVWFAALAVYGKATHLLGDLGPIVGWVGFNGLALIIANMWGFRDGEWKGFPKAQKIAIIGNAIIVISLVFVALANSI</sequence>
<evidence type="ECO:0000256" key="2">
    <source>
        <dbReference type="ARBA" id="ARBA00022475"/>
    </source>
</evidence>
<feature type="transmembrane region" description="Helical" evidence="8">
    <location>
        <begin position="256"/>
        <end position="275"/>
    </location>
</feature>
<keyword evidence="3" id="KW-0997">Cell inner membrane</keyword>
<evidence type="ECO:0000256" key="5">
    <source>
        <dbReference type="ARBA" id="ARBA00022847"/>
    </source>
</evidence>
<keyword evidence="6 8" id="KW-1133">Transmembrane helix</keyword>
<dbReference type="GO" id="GO:0015293">
    <property type="term" value="F:symporter activity"/>
    <property type="evidence" value="ECO:0007669"/>
    <property type="project" value="UniProtKB-KW"/>
</dbReference>
<keyword evidence="7 8" id="KW-0472">Membrane</keyword>
<evidence type="ECO:0000256" key="1">
    <source>
        <dbReference type="ARBA" id="ARBA00022448"/>
    </source>
</evidence>
<feature type="transmembrane region" description="Helical" evidence="8">
    <location>
        <begin position="126"/>
        <end position="145"/>
    </location>
</feature>
<dbReference type="EMBL" id="PDXQ01000002">
    <property type="protein sequence ID" value="TRZ29080.1"/>
    <property type="molecule type" value="Genomic_DNA"/>
</dbReference>
<keyword evidence="2" id="KW-1003">Cell membrane</keyword>
<feature type="transmembrane region" description="Helical" evidence="8">
    <location>
        <begin position="35"/>
        <end position="57"/>
    </location>
</feature>
<evidence type="ECO:0000256" key="4">
    <source>
        <dbReference type="ARBA" id="ARBA00022692"/>
    </source>
</evidence>
<keyword evidence="5" id="KW-0769">Symport</keyword>
<feature type="transmembrane region" description="Helical" evidence="8">
    <location>
        <begin position="318"/>
        <end position="338"/>
    </location>
</feature>
<dbReference type="Proteomes" id="UP000316316">
    <property type="component" value="Unassembled WGS sequence"/>
</dbReference>
<evidence type="ECO:0000256" key="7">
    <source>
        <dbReference type="ARBA" id="ARBA00023136"/>
    </source>
</evidence>
<feature type="transmembrane region" description="Helical" evidence="8">
    <location>
        <begin position="287"/>
        <end position="306"/>
    </location>
</feature>
<name>A0A8B5VUZ4_ENTAV</name>
<dbReference type="RefSeq" id="WP_144204867.1">
    <property type="nucleotide sequence ID" value="NZ_CABHNH010000085.1"/>
</dbReference>
<dbReference type="GO" id="GO:0015153">
    <property type="term" value="F:rhamnose transmembrane transporter activity"/>
    <property type="evidence" value="ECO:0007669"/>
    <property type="project" value="InterPro"/>
</dbReference>
<dbReference type="InterPro" id="IPR004673">
    <property type="entry name" value="L-rhamnose-proton_sym_RhaT"/>
</dbReference>
<comment type="caution">
    <text evidence="9">The sequence shown here is derived from an EMBL/GenBank/DDBJ whole genome shotgun (WGS) entry which is preliminary data.</text>
</comment>
<feature type="transmembrane region" description="Helical" evidence="8">
    <location>
        <begin position="217"/>
        <end position="240"/>
    </location>
</feature>
<dbReference type="GO" id="GO:0016020">
    <property type="term" value="C:membrane"/>
    <property type="evidence" value="ECO:0007669"/>
    <property type="project" value="InterPro"/>
</dbReference>
<organism evidence="9 10">
    <name type="scientific">Enterococcus avium</name>
    <name type="common">Streptococcus avium</name>
    <dbReference type="NCBI Taxonomy" id="33945"/>
    <lineage>
        <taxon>Bacteria</taxon>
        <taxon>Bacillati</taxon>
        <taxon>Bacillota</taxon>
        <taxon>Bacilli</taxon>
        <taxon>Lactobacillales</taxon>
        <taxon>Enterococcaceae</taxon>
        <taxon>Enterococcus</taxon>
    </lineage>
</organism>
<accession>A0A8B5VUZ4</accession>
<dbReference type="Pfam" id="PF06379">
    <property type="entry name" value="RhaT"/>
    <property type="match status" value="1"/>
</dbReference>
<keyword evidence="4 8" id="KW-0812">Transmembrane</keyword>
<gene>
    <name evidence="9" type="ORF">AUF17_20545</name>
</gene>
<evidence type="ECO:0000313" key="9">
    <source>
        <dbReference type="EMBL" id="TRZ29080.1"/>
    </source>
</evidence>
<keyword evidence="1" id="KW-0813">Transport</keyword>
<proteinExistence type="predicted"/>
<evidence type="ECO:0000256" key="8">
    <source>
        <dbReference type="SAM" id="Phobius"/>
    </source>
</evidence>